<dbReference type="Proteomes" id="UP001500037">
    <property type="component" value="Unassembled WGS sequence"/>
</dbReference>
<comment type="caution">
    <text evidence="2">The sequence shown here is derived from an EMBL/GenBank/DDBJ whole genome shotgun (WGS) entry which is preliminary data.</text>
</comment>
<accession>A0ABP4DW08</accession>
<feature type="compositionally biased region" description="Polar residues" evidence="1">
    <location>
        <begin position="105"/>
        <end position="120"/>
    </location>
</feature>
<gene>
    <name evidence="2" type="ORF">GCM10009665_79540</name>
</gene>
<sequence length="130" mass="14227">MRRRRRQLRELVAIEEDPTFDYGAQLSIREHASDGHYQNYFQRVDSDRAFATLTEHTLAAIREFLEAHGVDTADLRKQQQSILNHGVIQQGGISVVGNQAVGQYATATGTPGVPQQSGASAPTPAPAKTL</sequence>
<feature type="region of interest" description="Disordered" evidence="1">
    <location>
        <begin position="105"/>
        <end position="130"/>
    </location>
</feature>
<protein>
    <submittedName>
        <fullName evidence="2">Uncharacterized protein</fullName>
    </submittedName>
</protein>
<name>A0ABP4DW08_9ACTN</name>
<proteinExistence type="predicted"/>
<evidence type="ECO:0000313" key="2">
    <source>
        <dbReference type="EMBL" id="GAA1074571.1"/>
    </source>
</evidence>
<reference evidence="3" key="1">
    <citation type="journal article" date="2019" name="Int. J. Syst. Evol. Microbiol.">
        <title>The Global Catalogue of Microorganisms (GCM) 10K type strain sequencing project: providing services to taxonomists for standard genome sequencing and annotation.</title>
        <authorList>
            <consortium name="The Broad Institute Genomics Platform"/>
            <consortium name="The Broad Institute Genome Sequencing Center for Infectious Disease"/>
            <person name="Wu L."/>
            <person name="Ma J."/>
        </authorList>
    </citation>
    <scope>NUCLEOTIDE SEQUENCE [LARGE SCALE GENOMIC DNA]</scope>
    <source>
        <strain evidence="3">JCM 13004</strain>
    </source>
</reference>
<evidence type="ECO:0000256" key="1">
    <source>
        <dbReference type="SAM" id="MobiDB-lite"/>
    </source>
</evidence>
<organism evidence="2 3">
    <name type="scientific">Kitasatospora nipponensis</name>
    <dbReference type="NCBI Taxonomy" id="258049"/>
    <lineage>
        <taxon>Bacteria</taxon>
        <taxon>Bacillati</taxon>
        <taxon>Actinomycetota</taxon>
        <taxon>Actinomycetes</taxon>
        <taxon>Kitasatosporales</taxon>
        <taxon>Streptomycetaceae</taxon>
        <taxon>Kitasatospora</taxon>
    </lineage>
</organism>
<keyword evidence="3" id="KW-1185">Reference proteome</keyword>
<dbReference type="EMBL" id="BAAALF010000576">
    <property type="protein sequence ID" value="GAA1074571.1"/>
    <property type="molecule type" value="Genomic_DNA"/>
</dbReference>
<evidence type="ECO:0000313" key="3">
    <source>
        <dbReference type="Proteomes" id="UP001500037"/>
    </source>
</evidence>
<dbReference type="RefSeq" id="WP_344447333.1">
    <property type="nucleotide sequence ID" value="NZ_BAAALF010000576.1"/>
</dbReference>